<organism evidence="2 3">
    <name type="scientific">Daldinia eschscholtzii</name>
    <dbReference type="NCBI Taxonomy" id="292717"/>
    <lineage>
        <taxon>Eukaryota</taxon>
        <taxon>Fungi</taxon>
        <taxon>Dikarya</taxon>
        <taxon>Ascomycota</taxon>
        <taxon>Pezizomycotina</taxon>
        <taxon>Sordariomycetes</taxon>
        <taxon>Xylariomycetidae</taxon>
        <taxon>Xylariales</taxon>
        <taxon>Hypoxylaceae</taxon>
        <taxon>Daldinia</taxon>
    </lineage>
</organism>
<evidence type="ECO:0000259" key="1">
    <source>
        <dbReference type="Pfam" id="PF23155"/>
    </source>
</evidence>
<comment type="caution">
    <text evidence="2">The sequence shown here is derived from an EMBL/GenBank/DDBJ whole genome shotgun (WGS) entry which is preliminary data.</text>
</comment>
<gene>
    <name evidence="2" type="ORF">Daesc_006303</name>
</gene>
<evidence type="ECO:0000313" key="2">
    <source>
        <dbReference type="EMBL" id="KAK6951780.1"/>
    </source>
</evidence>
<sequence length="165" mass="17998">MPVETSISTPLPAGVQPSVVVALLHNHETYIRTTCPQLISYSRISPTTTTLTTLASNSNSNPNVAPVDEPHTFEVTDRRPTGQTTYRLTLTNRAEGIDSTAEGKVPTGSMTIRAKWRVRGGGDAGLLEEHVDIESNMITRKMIKSNIERSHPAHHRSFLAEAARG</sequence>
<dbReference type="InterPro" id="IPR055481">
    <property type="entry name" value="DUF7053"/>
</dbReference>
<proteinExistence type="predicted"/>
<reference evidence="2 3" key="1">
    <citation type="journal article" date="2024" name="Front Chem Biol">
        <title>Unveiling the potential of Daldinia eschscholtzii MFLUCC 19-0629 through bioactivity and bioinformatics studies for enhanced sustainable agriculture production.</title>
        <authorList>
            <person name="Brooks S."/>
            <person name="Weaver J.A."/>
            <person name="Klomchit A."/>
            <person name="Alharthi S.A."/>
            <person name="Onlamun T."/>
            <person name="Nurani R."/>
            <person name="Vong T.K."/>
            <person name="Alberti F."/>
            <person name="Greco C."/>
        </authorList>
    </citation>
    <scope>NUCLEOTIDE SEQUENCE [LARGE SCALE GENOMIC DNA]</scope>
    <source>
        <strain evidence="2">MFLUCC 19-0629</strain>
    </source>
</reference>
<feature type="domain" description="DUF7053" evidence="1">
    <location>
        <begin position="6"/>
        <end position="163"/>
    </location>
</feature>
<protein>
    <recommendedName>
        <fullName evidence="1">DUF7053 domain-containing protein</fullName>
    </recommendedName>
</protein>
<dbReference type="Proteomes" id="UP001369815">
    <property type="component" value="Unassembled WGS sequence"/>
</dbReference>
<name>A0AAX6MGK0_9PEZI</name>
<evidence type="ECO:0000313" key="3">
    <source>
        <dbReference type="Proteomes" id="UP001369815"/>
    </source>
</evidence>
<dbReference type="EMBL" id="JBANMG010000006">
    <property type="protein sequence ID" value="KAK6951780.1"/>
    <property type="molecule type" value="Genomic_DNA"/>
</dbReference>
<accession>A0AAX6MGK0</accession>
<dbReference type="AlphaFoldDB" id="A0AAX6MGK0"/>
<keyword evidence="3" id="KW-1185">Reference proteome</keyword>
<dbReference type="Pfam" id="PF23155">
    <property type="entry name" value="DUF7053"/>
    <property type="match status" value="1"/>
</dbReference>